<evidence type="ECO:0008006" key="4">
    <source>
        <dbReference type="Google" id="ProtNLM"/>
    </source>
</evidence>
<evidence type="ECO:0000313" key="3">
    <source>
        <dbReference type="Proteomes" id="UP000019050"/>
    </source>
</evidence>
<protein>
    <recommendedName>
        <fullName evidence="4">DUF1189 domain-containing protein</fullName>
    </recommendedName>
</protein>
<dbReference type="STRING" id="592010.GCWU000182_001212"/>
<sequence length="293" mass="32304">MKVGTRMSTKAFPLNYFAAMAGPVSAFKERQPLKLRQTLAVILLIISVMILPIAVKIGQLKIVSLDQFASQSMALLDDQVAEQLSHYATSPQGQLVMPSQDISLRDDDQGRVMLLAKDDSQQLEASLAGKAGVAFTPERFVVTAAGNRFLSQPYDPEADFRPATSADSLNRLLSGQWFQNNRLAVILTIFINSWLLLAVSFLIMLFGVAGFLSFMKFTDIFSIKSYGQAFRVCLNCFGWPTLVAVLVGFVTGNPAHVLTGLGIAFMAMIMWVYWATHFQDAYVEAKLAAQEDK</sequence>
<reference evidence="2" key="1">
    <citation type="submission" date="2013-06" db="EMBL/GenBank/DDBJ databases">
        <authorList>
            <person name="Weinstock G."/>
            <person name="Sodergren E."/>
            <person name="Clifton S."/>
            <person name="Fulton L."/>
            <person name="Fulton B."/>
            <person name="Courtney L."/>
            <person name="Fronick C."/>
            <person name="Harrison M."/>
            <person name="Strong C."/>
            <person name="Farmer C."/>
            <person name="Delahaunty K."/>
            <person name="Markovic C."/>
            <person name="Hall O."/>
            <person name="Minx P."/>
            <person name="Tomlinson C."/>
            <person name="Mitreva M."/>
            <person name="Nelson J."/>
            <person name="Hou S."/>
            <person name="Wollam A."/>
            <person name="Pepin K.H."/>
            <person name="Johnson M."/>
            <person name="Bhonagiri V."/>
            <person name="Nash W.E."/>
            <person name="Warren W."/>
            <person name="Chinwalla A."/>
            <person name="Mardis E.R."/>
            <person name="Wilson R.K."/>
        </authorList>
    </citation>
    <scope>NUCLEOTIDE SEQUENCE [LARGE SCALE GENOMIC DNA]</scope>
    <source>
        <strain evidence="2">ATCC 49176</strain>
    </source>
</reference>
<keyword evidence="1" id="KW-0472">Membrane</keyword>
<keyword evidence="3" id="KW-1185">Reference proteome</keyword>
<dbReference type="Proteomes" id="UP000019050">
    <property type="component" value="Unassembled WGS sequence"/>
</dbReference>
<feature type="transmembrane region" description="Helical" evidence="1">
    <location>
        <begin position="232"/>
        <end position="251"/>
    </location>
</feature>
<feature type="transmembrane region" description="Helical" evidence="1">
    <location>
        <begin position="38"/>
        <end position="55"/>
    </location>
</feature>
<dbReference type="eggNOG" id="COG5521">
    <property type="taxonomic scope" value="Bacteria"/>
</dbReference>
<name>W1Q2V9_ABIDE</name>
<gene>
    <name evidence="2" type="ORF">GCWU000182_001212</name>
</gene>
<dbReference type="AlphaFoldDB" id="W1Q2V9"/>
<dbReference type="HOGENOM" id="CLU_082338_0_0_9"/>
<organism evidence="2 3">
    <name type="scientific">Abiotrophia defectiva ATCC 49176</name>
    <dbReference type="NCBI Taxonomy" id="592010"/>
    <lineage>
        <taxon>Bacteria</taxon>
        <taxon>Bacillati</taxon>
        <taxon>Bacillota</taxon>
        <taxon>Bacilli</taxon>
        <taxon>Lactobacillales</taxon>
        <taxon>Aerococcaceae</taxon>
        <taxon>Abiotrophia</taxon>
    </lineage>
</organism>
<dbReference type="EMBL" id="ACIN03000012">
    <property type="protein sequence ID" value="ESK65431.1"/>
    <property type="molecule type" value="Genomic_DNA"/>
</dbReference>
<feature type="transmembrane region" description="Helical" evidence="1">
    <location>
        <begin position="183"/>
        <end position="212"/>
    </location>
</feature>
<keyword evidence="1" id="KW-1133">Transmembrane helix</keyword>
<evidence type="ECO:0000313" key="2">
    <source>
        <dbReference type="EMBL" id="ESK65431.1"/>
    </source>
</evidence>
<feature type="transmembrane region" description="Helical" evidence="1">
    <location>
        <begin position="257"/>
        <end position="276"/>
    </location>
</feature>
<proteinExistence type="predicted"/>
<comment type="caution">
    <text evidence="2">The sequence shown here is derived from an EMBL/GenBank/DDBJ whole genome shotgun (WGS) entry which is preliminary data.</text>
</comment>
<evidence type="ECO:0000256" key="1">
    <source>
        <dbReference type="SAM" id="Phobius"/>
    </source>
</evidence>
<accession>W1Q2V9</accession>
<keyword evidence="1" id="KW-0812">Transmembrane</keyword>